<evidence type="ECO:0000256" key="3">
    <source>
        <dbReference type="ARBA" id="ARBA00022448"/>
    </source>
</evidence>
<dbReference type="Gene3D" id="1.10.3470.10">
    <property type="entry name" value="ABC transporter involved in vitamin B12 uptake, BtuC"/>
    <property type="match status" value="1"/>
</dbReference>
<name>A0A401W2U9_STREY</name>
<evidence type="ECO:0000313" key="11">
    <source>
        <dbReference type="Proteomes" id="UP000286746"/>
    </source>
</evidence>
<feature type="transmembrane region" description="Helical" evidence="9">
    <location>
        <begin position="166"/>
        <end position="185"/>
    </location>
</feature>
<evidence type="ECO:0000256" key="1">
    <source>
        <dbReference type="ARBA" id="ARBA00004651"/>
    </source>
</evidence>
<feature type="transmembrane region" description="Helical" evidence="9">
    <location>
        <begin position="139"/>
        <end position="160"/>
    </location>
</feature>
<dbReference type="EMBL" id="BHZD01000001">
    <property type="protein sequence ID" value="GCD43626.1"/>
    <property type="molecule type" value="Genomic_DNA"/>
</dbReference>
<keyword evidence="4" id="KW-1003">Cell membrane</keyword>
<evidence type="ECO:0000256" key="2">
    <source>
        <dbReference type="ARBA" id="ARBA00007935"/>
    </source>
</evidence>
<gene>
    <name evidence="10" type="ORF">GKJPGBOP_03307</name>
</gene>
<dbReference type="AlphaFoldDB" id="A0A401W2U9"/>
<accession>A0A401W2U9</accession>
<sequence>MTTTAAEAGARAGASGPAGTPVTAGTAGAADTAGTAGPGKPAAPAAPPAGRRVLRAGGLLLGLALLAVVVLASIAVGAKAIPLDHVWHGLFESTGTADDRIVRELRLPRTALGVAAGAALGLAGAVMQSLTRNPLADPGLLGVNAGASAAVVTAISVLGITSFTGYLWFALAGAGVAAVLVNALGGSRAATPVRLALAGTAVNAALFGYVNGLQLTDLGALETMRHWSIGTLTGRRGDLLLTALPFLLAGAVLALAVARPLNAVALGEDTARSLGARLGRTRVLSIVAITLLSGAATAVCGPIGFIGLMIPHAVRAFCGPDNRWLFPYCAVFAPVLLLGSDIVGRVLVPPTEIEVGVVTAFFGGLLFIHLVRRRKVAQL</sequence>
<dbReference type="GO" id="GO:0022857">
    <property type="term" value="F:transmembrane transporter activity"/>
    <property type="evidence" value="ECO:0007669"/>
    <property type="project" value="InterPro"/>
</dbReference>
<evidence type="ECO:0000256" key="9">
    <source>
        <dbReference type="SAM" id="Phobius"/>
    </source>
</evidence>
<dbReference type="CDD" id="cd06550">
    <property type="entry name" value="TM_ABC_iron-siderophores_like"/>
    <property type="match status" value="1"/>
</dbReference>
<feature type="transmembrane region" description="Helical" evidence="9">
    <location>
        <begin position="239"/>
        <end position="258"/>
    </location>
</feature>
<dbReference type="GO" id="GO:0033214">
    <property type="term" value="P:siderophore-iron import into cell"/>
    <property type="evidence" value="ECO:0007669"/>
    <property type="project" value="TreeGrafter"/>
</dbReference>
<comment type="caution">
    <text evidence="10">The sequence shown here is derived from an EMBL/GenBank/DDBJ whole genome shotgun (WGS) entry which is preliminary data.</text>
</comment>
<keyword evidence="11" id="KW-1185">Reference proteome</keyword>
<organism evidence="10 11">
    <name type="scientific">Streptomyces paromomycinus</name>
    <name type="common">Streptomyces rimosus subsp. paromomycinus</name>
    <dbReference type="NCBI Taxonomy" id="92743"/>
    <lineage>
        <taxon>Bacteria</taxon>
        <taxon>Bacillati</taxon>
        <taxon>Actinomycetota</taxon>
        <taxon>Actinomycetes</taxon>
        <taxon>Kitasatosporales</taxon>
        <taxon>Streptomycetaceae</taxon>
        <taxon>Streptomyces</taxon>
    </lineage>
</organism>
<protein>
    <submittedName>
        <fullName evidence="10">Iron ABC transporter permease</fullName>
    </submittedName>
</protein>
<feature type="region of interest" description="Disordered" evidence="8">
    <location>
        <begin position="1"/>
        <end position="48"/>
    </location>
</feature>
<evidence type="ECO:0000256" key="8">
    <source>
        <dbReference type="SAM" id="MobiDB-lite"/>
    </source>
</evidence>
<evidence type="ECO:0000256" key="6">
    <source>
        <dbReference type="ARBA" id="ARBA00022989"/>
    </source>
</evidence>
<evidence type="ECO:0000256" key="4">
    <source>
        <dbReference type="ARBA" id="ARBA00022475"/>
    </source>
</evidence>
<feature type="transmembrane region" description="Helical" evidence="9">
    <location>
        <begin position="283"/>
        <end position="313"/>
    </location>
</feature>
<dbReference type="GO" id="GO:0005886">
    <property type="term" value="C:plasma membrane"/>
    <property type="evidence" value="ECO:0007669"/>
    <property type="project" value="UniProtKB-SubCell"/>
</dbReference>
<feature type="transmembrane region" description="Helical" evidence="9">
    <location>
        <begin position="59"/>
        <end position="81"/>
    </location>
</feature>
<evidence type="ECO:0000313" key="10">
    <source>
        <dbReference type="EMBL" id="GCD43626.1"/>
    </source>
</evidence>
<dbReference type="Proteomes" id="UP000286746">
    <property type="component" value="Unassembled WGS sequence"/>
</dbReference>
<keyword evidence="3" id="KW-0813">Transport</keyword>
<comment type="similarity">
    <text evidence="2">Belongs to the binding-protein-dependent transport system permease family. FecCD subfamily.</text>
</comment>
<dbReference type="Pfam" id="PF01032">
    <property type="entry name" value="FecCD"/>
    <property type="match status" value="1"/>
</dbReference>
<evidence type="ECO:0000256" key="7">
    <source>
        <dbReference type="ARBA" id="ARBA00023136"/>
    </source>
</evidence>
<dbReference type="PANTHER" id="PTHR30472">
    <property type="entry name" value="FERRIC ENTEROBACTIN TRANSPORT SYSTEM PERMEASE PROTEIN"/>
    <property type="match status" value="1"/>
</dbReference>
<feature type="transmembrane region" description="Helical" evidence="9">
    <location>
        <begin position="110"/>
        <end position="127"/>
    </location>
</feature>
<comment type="subcellular location">
    <subcellularLocation>
        <location evidence="1">Cell membrane</location>
        <topology evidence="1">Multi-pass membrane protein</topology>
    </subcellularLocation>
</comment>
<dbReference type="SUPFAM" id="SSF81345">
    <property type="entry name" value="ABC transporter involved in vitamin B12 uptake, BtuC"/>
    <property type="match status" value="1"/>
</dbReference>
<dbReference type="FunFam" id="1.10.3470.10:FF:000001">
    <property type="entry name" value="Vitamin B12 ABC transporter permease BtuC"/>
    <property type="match status" value="1"/>
</dbReference>
<dbReference type="PANTHER" id="PTHR30472:SF1">
    <property type="entry name" value="FE(3+) DICITRATE TRANSPORT SYSTEM PERMEASE PROTEIN FECC-RELATED"/>
    <property type="match status" value="1"/>
</dbReference>
<feature type="transmembrane region" description="Helical" evidence="9">
    <location>
        <begin position="353"/>
        <end position="371"/>
    </location>
</feature>
<keyword evidence="6 9" id="KW-1133">Transmembrane helix</keyword>
<reference evidence="10 11" key="1">
    <citation type="submission" date="2018-11" db="EMBL/GenBank/DDBJ databases">
        <title>Whole genome sequence of Streptomyces paromomycinus NBRC 15454(T).</title>
        <authorList>
            <person name="Komaki H."/>
            <person name="Tamura T."/>
        </authorList>
    </citation>
    <scope>NUCLEOTIDE SEQUENCE [LARGE SCALE GENOMIC DNA]</scope>
    <source>
        <strain evidence="10 11">NBRC 15454</strain>
    </source>
</reference>
<dbReference type="InterPro" id="IPR000522">
    <property type="entry name" value="ABC_transptr_permease_BtuC"/>
</dbReference>
<dbReference type="InterPro" id="IPR037294">
    <property type="entry name" value="ABC_BtuC-like"/>
</dbReference>
<keyword evidence="7 9" id="KW-0472">Membrane</keyword>
<keyword evidence="5 9" id="KW-0812">Transmembrane</keyword>
<proteinExistence type="inferred from homology"/>
<evidence type="ECO:0000256" key="5">
    <source>
        <dbReference type="ARBA" id="ARBA00022692"/>
    </source>
</evidence>